<dbReference type="PROSITE" id="PS00941">
    <property type="entry name" value="CARBOXYLESTERASE_B_2"/>
    <property type="match status" value="1"/>
</dbReference>
<sequence>MLLFSLLSAAALVAGKPPAYNPAPYSYGIHSRRDTEPQGNGTSPVEVDLGYGVYRGVFNSTTNHDVFLGIRYAQAPIDKLRWQAPRAPLMNRSDTIEALEPPPQCPQGYAGSLNILPTDQTNSSEDCLFLNVWSPNTVTRSLPVVVWIHGGGYGAGSAGTVSLDTIVSTNNNTFVAVAIQYRLGAFGFLSSDEVYRKGVVNAGILDQTMALQWVQQYIHLFGGDPDKVTIMGESAGGGSVMLQTMAYGGTLGAQLFRNSIAASPYLPMQYGYKDWQPSQTYYAFAAEAGCTAKKPYGANGSVPIFECLQNVTSEKLINASATISESGTYGTWAFLPVTDGVFIQDLPSRQLGRGNVNGINALMGNNANEGADFVPQDIVSEDELVAWLRLAFPLFSNNDIAKVLYYYPSSNASTNPEAAVWATSGNNGSTALNQSSAATGQQQRAANIYAETTFVCPSYWLAEAFSNNEMGGQSYKYQFSVPPALHGDDLHAFFYPLDDQPYTSDFKIAFQRMVGNFITNSNPSISQQEDIGISRSQNVSSDVRGAAVNWPPFSIYAPYQVDFNTTCGIERIADGGDSSRLYYCSGPGTNNDFRLVNAYTWEGGRGVRCDFWRSMGELVPE</sequence>
<dbReference type="PROSITE" id="PS00122">
    <property type="entry name" value="CARBOXYLESTERASE_B_1"/>
    <property type="match status" value="1"/>
</dbReference>
<evidence type="ECO:0000256" key="2">
    <source>
        <dbReference type="ARBA" id="ARBA00022801"/>
    </source>
</evidence>
<gene>
    <name evidence="6" type="ORF">PRZ48_006341</name>
</gene>
<comment type="caution">
    <text evidence="6">The sequence shown here is derived from an EMBL/GenBank/DDBJ whole genome shotgun (WGS) entry which is preliminary data.</text>
</comment>
<proteinExistence type="inferred from homology"/>
<evidence type="ECO:0000313" key="7">
    <source>
        <dbReference type="Proteomes" id="UP001305779"/>
    </source>
</evidence>
<dbReference type="InterPro" id="IPR019826">
    <property type="entry name" value="Carboxylesterase_B_AS"/>
</dbReference>
<feature type="chain" id="PRO_5046538775" description="Carboxylic ester hydrolase" evidence="4">
    <location>
        <begin position="16"/>
        <end position="621"/>
    </location>
</feature>
<keyword evidence="2 3" id="KW-0378">Hydrolase</keyword>
<evidence type="ECO:0000256" key="1">
    <source>
        <dbReference type="ARBA" id="ARBA00005964"/>
    </source>
</evidence>
<dbReference type="EMBL" id="JAXOVC010000004">
    <property type="protein sequence ID" value="KAK4502914.1"/>
    <property type="molecule type" value="Genomic_DNA"/>
</dbReference>
<organism evidence="6 7">
    <name type="scientific">Zasmidium cellare</name>
    <name type="common">Wine cellar mold</name>
    <name type="synonym">Racodium cellare</name>
    <dbReference type="NCBI Taxonomy" id="395010"/>
    <lineage>
        <taxon>Eukaryota</taxon>
        <taxon>Fungi</taxon>
        <taxon>Dikarya</taxon>
        <taxon>Ascomycota</taxon>
        <taxon>Pezizomycotina</taxon>
        <taxon>Dothideomycetes</taxon>
        <taxon>Dothideomycetidae</taxon>
        <taxon>Mycosphaerellales</taxon>
        <taxon>Mycosphaerellaceae</taxon>
        <taxon>Zasmidium</taxon>
    </lineage>
</organism>
<accession>A0ABR0EMV9</accession>
<evidence type="ECO:0000256" key="4">
    <source>
        <dbReference type="SAM" id="SignalP"/>
    </source>
</evidence>
<keyword evidence="7" id="KW-1185">Reference proteome</keyword>
<dbReference type="Proteomes" id="UP001305779">
    <property type="component" value="Unassembled WGS sequence"/>
</dbReference>
<dbReference type="EC" id="3.1.1.-" evidence="3"/>
<dbReference type="InterPro" id="IPR002018">
    <property type="entry name" value="CarbesteraseB"/>
</dbReference>
<keyword evidence="4" id="KW-0732">Signal</keyword>
<dbReference type="InterPro" id="IPR019819">
    <property type="entry name" value="Carboxylesterase_B_CS"/>
</dbReference>
<dbReference type="PANTHER" id="PTHR11559">
    <property type="entry name" value="CARBOXYLESTERASE"/>
    <property type="match status" value="1"/>
</dbReference>
<dbReference type="Pfam" id="PF00135">
    <property type="entry name" value="COesterase"/>
    <property type="match status" value="1"/>
</dbReference>
<feature type="domain" description="Carboxylesterase type B" evidence="5">
    <location>
        <begin position="47"/>
        <end position="530"/>
    </location>
</feature>
<name>A0ABR0EMV9_ZASCE</name>
<dbReference type="SUPFAM" id="SSF53474">
    <property type="entry name" value="alpha/beta-Hydrolases"/>
    <property type="match status" value="1"/>
</dbReference>
<dbReference type="Gene3D" id="3.40.50.1820">
    <property type="entry name" value="alpha/beta hydrolase"/>
    <property type="match status" value="1"/>
</dbReference>
<reference evidence="6 7" key="1">
    <citation type="journal article" date="2023" name="G3 (Bethesda)">
        <title>A chromosome-level genome assembly of Zasmidium syzygii isolated from banana leaves.</title>
        <authorList>
            <person name="van Westerhoven A.C."/>
            <person name="Mehrabi R."/>
            <person name="Talebi R."/>
            <person name="Steentjes M.B.F."/>
            <person name="Corcolon B."/>
            <person name="Chong P.A."/>
            <person name="Kema G.H.J."/>
            <person name="Seidl M.F."/>
        </authorList>
    </citation>
    <scope>NUCLEOTIDE SEQUENCE [LARGE SCALE GENOMIC DNA]</scope>
    <source>
        <strain evidence="6 7">P124</strain>
    </source>
</reference>
<dbReference type="InterPro" id="IPR050309">
    <property type="entry name" value="Type-B_Carboxylest/Lipase"/>
</dbReference>
<evidence type="ECO:0000313" key="6">
    <source>
        <dbReference type="EMBL" id="KAK4502914.1"/>
    </source>
</evidence>
<comment type="similarity">
    <text evidence="1 3">Belongs to the type-B carboxylesterase/lipase family.</text>
</comment>
<protein>
    <recommendedName>
        <fullName evidence="3">Carboxylic ester hydrolase</fullName>
        <ecNumber evidence="3">3.1.1.-</ecNumber>
    </recommendedName>
</protein>
<evidence type="ECO:0000256" key="3">
    <source>
        <dbReference type="RuleBase" id="RU361235"/>
    </source>
</evidence>
<feature type="signal peptide" evidence="4">
    <location>
        <begin position="1"/>
        <end position="15"/>
    </location>
</feature>
<evidence type="ECO:0000259" key="5">
    <source>
        <dbReference type="Pfam" id="PF00135"/>
    </source>
</evidence>
<dbReference type="InterPro" id="IPR029058">
    <property type="entry name" value="AB_hydrolase_fold"/>
</dbReference>